<evidence type="ECO:0000313" key="1">
    <source>
        <dbReference type="EMBL" id="MDB7907206.1"/>
    </source>
</evidence>
<proteinExistence type="predicted"/>
<accession>A0AAW6CIX6</accession>
<protein>
    <recommendedName>
        <fullName evidence="4">DUF1934 family protein</fullName>
    </recommendedName>
</protein>
<evidence type="ECO:0008006" key="4">
    <source>
        <dbReference type="Google" id="ProtNLM"/>
    </source>
</evidence>
<gene>
    <name evidence="1" type="ORF">PND83_14575</name>
    <name evidence="2" type="ORF">PNE06_15680</name>
</gene>
<evidence type="ECO:0000313" key="2">
    <source>
        <dbReference type="EMBL" id="MDB7934523.1"/>
    </source>
</evidence>
<dbReference type="Proteomes" id="UP001211006">
    <property type="component" value="Unassembled WGS sequence"/>
</dbReference>
<dbReference type="AlphaFoldDB" id="A0AAW6CIX6"/>
<dbReference type="GeneID" id="68929661"/>
<name>A0AAW6CIX6_FLAPL</name>
<organism evidence="2 3">
    <name type="scientific">Flavonifractor plautii</name>
    <name type="common">Fusobacterium plautii</name>
    <dbReference type="NCBI Taxonomy" id="292800"/>
    <lineage>
        <taxon>Bacteria</taxon>
        <taxon>Bacillati</taxon>
        <taxon>Bacillota</taxon>
        <taxon>Clostridia</taxon>
        <taxon>Eubacteriales</taxon>
        <taxon>Oscillospiraceae</taxon>
        <taxon>Flavonifractor</taxon>
    </lineage>
</organism>
<reference evidence="2" key="1">
    <citation type="submission" date="2023-01" db="EMBL/GenBank/DDBJ databases">
        <title>Human gut microbiome strain richness.</title>
        <authorList>
            <person name="Chen-Liaw A."/>
        </authorList>
    </citation>
    <scope>NUCLEOTIDE SEQUENCE</scope>
    <source>
        <strain evidence="2">1001287st1_F4_1001285I_161205</strain>
        <strain evidence="1">2225st1_A6_2225SCRN_200828</strain>
    </source>
</reference>
<evidence type="ECO:0000313" key="3">
    <source>
        <dbReference type="Proteomes" id="UP001211173"/>
    </source>
</evidence>
<comment type="caution">
    <text evidence="2">The sequence shown here is derived from an EMBL/GenBank/DDBJ whole genome shotgun (WGS) entry which is preliminary data.</text>
</comment>
<dbReference type="Proteomes" id="UP001211173">
    <property type="component" value="Unassembled WGS sequence"/>
</dbReference>
<sequence length="105" mass="11467">MDERTPAQIQLDPGKTYAVQYALNVCATSPEEGTILLRQSPCGAFTDALPLHFSIGHPAHGQQTLHYVSVMHPCINNGYSVKLSLMLDAKAPLYVEQAVMDVVEL</sequence>
<dbReference type="EMBL" id="JAQLWO010000016">
    <property type="protein sequence ID" value="MDB7907206.1"/>
    <property type="molecule type" value="Genomic_DNA"/>
</dbReference>
<dbReference type="EMBL" id="JAQLWV010000025">
    <property type="protein sequence ID" value="MDB7934523.1"/>
    <property type="molecule type" value="Genomic_DNA"/>
</dbReference>
<dbReference type="RefSeq" id="WP_226907703.1">
    <property type="nucleotide sequence ID" value="NZ_BAABXT010000001.1"/>
</dbReference>